<gene>
    <name evidence="2" type="ORF">HGP29_11175</name>
</gene>
<dbReference type="InterPro" id="IPR000182">
    <property type="entry name" value="GNAT_dom"/>
</dbReference>
<organism evidence="2 3">
    <name type="scientific">Flammeovirga agarivorans</name>
    <dbReference type="NCBI Taxonomy" id="2726742"/>
    <lineage>
        <taxon>Bacteria</taxon>
        <taxon>Pseudomonadati</taxon>
        <taxon>Bacteroidota</taxon>
        <taxon>Cytophagia</taxon>
        <taxon>Cytophagales</taxon>
        <taxon>Flammeovirgaceae</taxon>
        <taxon>Flammeovirga</taxon>
    </lineage>
</organism>
<proteinExistence type="predicted"/>
<dbReference type="InterPro" id="IPR016181">
    <property type="entry name" value="Acyl_CoA_acyltransferase"/>
</dbReference>
<keyword evidence="2" id="KW-0808">Transferase</keyword>
<evidence type="ECO:0000313" key="3">
    <source>
        <dbReference type="Proteomes" id="UP000585050"/>
    </source>
</evidence>
<dbReference type="EMBL" id="JABAIL010000003">
    <property type="protein sequence ID" value="NLR91773.1"/>
    <property type="molecule type" value="Genomic_DNA"/>
</dbReference>
<keyword evidence="3" id="KW-1185">Reference proteome</keyword>
<dbReference type="RefSeq" id="WP_168882487.1">
    <property type="nucleotide sequence ID" value="NZ_JABAIL010000003.1"/>
</dbReference>
<feature type="domain" description="N-acetyltransferase" evidence="1">
    <location>
        <begin position="5"/>
        <end position="166"/>
    </location>
</feature>
<dbReference type="GO" id="GO:0016747">
    <property type="term" value="F:acyltransferase activity, transferring groups other than amino-acyl groups"/>
    <property type="evidence" value="ECO:0007669"/>
    <property type="project" value="InterPro"/>
</dbReference>
<dbReference type="Gene3D" id="3.40.630.30">
    <property type="match status" value="1"/>
</dbReference>
<evidence type="ECO:0000259" key="1">
    <source>
        <dbReference type="PROSITE" id="PS51186"/>
    </source>
</evidence>
<name>A0A7X8XVX9_9BACT</name>
<comment type="caution">
    <text evidence="2">The sequence shown here is derived from an EMBL/GenBank/DDBJ whole genome shotgun (WGS) entry which is preliminary data.</text>
</comment>
<dbReference type="Proteomes" id="UP000585050">
    <property type="component" value="Unassembled WGS sequence"/>
</dbReference>
<dbReference type="Pfam" id="PF13302">
    <property type="entry name" value="Acetyltransf_3"/>
    <property type="match status" value="1"/>
</dbReference>
<sequence>MASTYNVREINTNDIQHIIDYWLKSDHKYLQSLGVDIQKLPSEEQLKTMLTKQINLEYKDKPSFAVIWEIDGKAVGHSNITDISFGNSANMHLHLWEEDVRQKGAGTILVKQSLPFFFELFQLKSIICEPYAENPAPNKTLKKVGFKLIKRYKTIPGSLNFEQDVNQWEIKPALK</sequence>
<protein>
    <submittedName>
        <fullName evidence="2">GNAT family N-acetyltransferase</fullName>
    </submittedName>
</protein>
<dbReference type="AlphaFoldDB" id="A0A7X8XVX9"/>
<dbReference type="SUPFAM" id="SSF55729">
    <property type="entry name" value="Acyl-CoA N-acyltransferases (Nat)"/>
    <property type="match status" value="1"/>
</dbReference>
<evidence type="ECO:0000313" key="2">
    <source>
        <dbReference type="EMBL" id="NLR91773.1"/>
    </source>
</evidence>
<reference evidence="2 3" key="1">
    <citation type="submission" date="2020-04" db="EMBL/GenBank/DDBJ databases">
        <title>Flammeovirga sp. SR4, a novel species isolated from seawater.</title>
        <authorList>
            <person name="Wang X."/>
        </authorList>
    </citation>
    <scope>NUCLEOTIDE SEQUENCE [LARGE SCALE GENOMIC DNA]</scope>
    <source>
        <strain evidence="2 3">SR4</strain>
    </source>
</reference>
<accession>A0A7X8XVX9</accession>
<dbReference type="PROSITE" id="PS51186">
    <property type="entry name" value="GNAT"/>
    <property type="match status" value="1"/>
</dbReference>